<dbReference type="PROSITE" id="PS51257">
    <property type="entry name" value="PROKAR_LIPOPROTEIN"/>
    <property type="match status" value="1"/>
</dbReference>
<evidence type="ECO:0000256" key="1">
    <source>
        <dbReference type="SAM" id="SignalP"/>
    </source>
</evidence>
<feature type="chain" id="PRO_5021783743" evidence="1">
    <location>
        <begin position="29"/>
        <end position="405"/>
    </location>
</feature>
<evidence type="ECO:0000313" key="3">
    <source>
        <dbReference type="Proteomes" id="UP000315648"/>
    </source>
</evidence>
<proteinExistence type="predicted"/>
<reference evidence="2 3" key="1">
    <citation type="submission" date="2019-07" db="EMBL/GenBank/DDBJ databases">
        <title>Description of 53C-WASEF.</title>
        <authorList>
            <person name="Pitt A."/>
            <person name="Hahn M.W."/>
        </authorList>
    </citation>
    <scope>NUCLEOTIDE SEQUENCE [LARGE SCALE GENOMIC DNA]</scope>
    <source>
        <strain evidence="2 3">53C-WASEF</strain>
    </source>
</reference>
<sequence>MHTKKHIKSLFAGLVTGLLALAFSGCNDSDSNGAATGPSGAGAFSGASISFNPTVNFLAGNTLTYLNTEVGSPFPAAAVATAGTYTYTPNASFTQGTLTMNVTGITDPIVLDISSFTRNGTNVTGFTARSGGQSYPVTVTGTITAYQPAPSGGGSTGETRAADIPSAMQGSHVLTFHKSETTAISGVPADGTETTFTIGARTLAFNGRTLTDPVFYNGNTLEWLFKDGSIWWAVSQAVGGGLNEINVQGPYSASSVAFYGQYNDRADEGGGGSVSVDGDGKFVAGSIFYATLNTKTGPDTVPSTPHLSTPNVPETGQLKFEIANNGDLIVGDSLMVIPYSAADITAVTYVQVLTGNPLGTNTVTISKNTTTNAPTNVSIYIVRNQVTPSVKTTQVTYTFTPVPAE</sequence>
<feature type="signal peptide" evidence="1">
    <location>
        <begin position="1"/>
        <end position="28"/>
    </location>
</feature>
<protein>
    <submittedName>
        <fullName evidence="2">Uncharacterized protein</fullName>
    </submittedName>
</protein>
<keyword evidence="3" id="KW-1185">Reference proteome</keyword>
<dbReference type="Proteomes" id="UP000315648">
    <property type="component" value="Unassembled WGS sequence"/>
</dbReference>
<evidence type="ECO:0000313" key="2">
    <source>
        <dbReference type="EMBL" id="TSJ75031.1"/>
    </source>
</evidence>
<organism evidence="2 3">
    <name type="scientific">Rariglobus hedericola</name>
    <dbReference type="NCBI Taxonomy" id="2597822"/>
    <lineage>
        <taxon>Bacteria</taxon>
        <taxon>Pseudomonadati</taxon>
        <taxon>Verrucomicrobiota</taxon>
        <taxon>Opitutia</taxon>
        <taxon>Opitutales</taxon>
        <taxon>Opitutaceae</taxon>
        <taxon>Rariglobus</taxon>
    </lineage>
</organism>
<dbReference type="AlphaFoldDB" id="A0A556QEJ8"/>
<comment type="caution">
    <text evidence="2">The sequence shown here is derived from an EMBL/GenBank/DDBJ whole genome shotgun (WGS) entry which is preliminary data.</text>
</comment>
<name>A0A556QEJ8_9BACT</name>
<dbReference type="EMBL" id="VMBG01000004">
    <property type="protein sequence ID" value="TSJ75031.1"/>
    <property type="molecule type" value="Genomic_DNA"/>
</dbReference>
<accession>A0A556QEJ8</accession>
<keyword evidence="1" id="KW-0732">Signal</keyword>
<gene>
    <name evidence="2" type="ORF">FPL22_16670</name>
</gene>
<dbReference type="RefSeq" id="WP_144354173.1">
    <property type="nucleotide sequence ID" value="NZ_CBCRVV010000010.1"/>
</dbReference>